<comment type="caution">
    <text evidence="1">The sequence shown here is derived from an EMBL/GenBank/DDBJ whole genome shotgun (WGS) entry which is preliminary data.</text>
</comment>
<sequence>MSKDVLNDIAKILSVDCIINGDNPRAIQGNNTLKSILKYFFLIFNKVLSPVRNFITHNAETPCDIIVAKAAPFTPILNTKMKIGSSIMFNIAPTSTVSILVLANPCAVINAFRPKASCTNSVP</sequence>
<reference evidence="1" key="1">
    <citation type="submission" date="2019-08" db="EMBL/GenBank/DDBJ databases">
        <authorList>
            <person name="Kucharzyk K."/>
            <person name="Murdoch R.W."/>
            <person name="Higgins S."/>
            <person name="Loffler F."/>
        </authorList>
    </citation>
    <scope>NUCLEOTIDE SEQUENCE</scope>
</reference>
<evidence type="ECO:0000313" key="1">
    <source>
        <dbReference type="EMBL" id="MPM43289.1"/>
    </source>
</evidence>
<protein>
    <submittedName>
        <fullName evidence="1">Uncharacterized protein</fullName>
    </submittedName>
</protein>
<proteinExistence type="predicted"/>
<accession>A0A644ZQM8</accession>
<dbReference type="EMBL" id="VSSQ01010047">
    <property type="protein sequence ID" value="MPM43289.1"/>
    <property type="molecule type" value="Genomic_DNA"/>
</dbReference>
<organism evidence="1">
    <name type="scientific">bioreactor metagenome</name>
    <dbReference type="NCBI Taxonomy" id="1076179"/>
    <lineage>
        <taxon>unclassified sequences</taxon>
        <taxon>metagenomes</taxon>
        <taxon>ecological metagenomes</taxon>
    </lineage>
</organism>
<name>A0A644ZQM8_9ZZZZ</name>
<gene>
    <name evidence="1" type="ORF">SDC9_89962</name>
</gene>
<dbReference type="AlphaFoldDB" id="A0A644ZQM8"/>